<dbReference type="EMBL" id="CALOZG010000004">
    <property type="protein sequence ID" value="CAH4015816.1"/>
    <property type="molecule type" value="Genomic_DNA"/>
</dbReference>
<protein>
    <submittedName>
        <fullName evidence="1">Uncharacterized protein</fullName>
    </submittedName>
</protein>
<dbReference type="Proteomes" id="UP001152562">
    <property type="component" value="Unassembled WGS sequence"/>
</dbReference>
<accession>A0A9P0TDI6</accession>
<name>A0A9P0TDI6_PIEBR</name>
<gene>
    <name evidence="1" type="ORF">PIBRA_LOCUS3443</name>
</gene>
<reference evidence="1" key="1">
    <citation type="submission" date="2022-05" db="EMBL/GenBank/DDBJ databases">
        <authorList>
            <person name="Okamura Y."/>
        </authorList>
    </citation>
    <scope>NUCLEOTIDE SEQUENCE</scope>
</reference>
<keyword evidence="2" id="KW-1185">Reference proteome</keyword>
<organism evidence="1 2">
    <name type="scientific">Pieris brassicae</name>
    <name type="common">White butterfly</name>
    <name type="synonym">Large white butterfly</name>
    <dbReference type="NCBI Taxonomy" id="7116"/>
    <lineage>
        <taxon>Eukaryota</taxon>
        <taxon>Metazoa</taxon>
        <taxon>Ecdysozoa</taxon>
        <taxon>Arthropoda</taxon>
        <taxon>Hexapoda</taxon>
        <taxon>Insecta</taxon>
        <taxon>Pterygota</taxon>
        <taxon>Neoptera</taxon>
        <taxon>Endopterygota</taxon>
        <taxon>Lepidoptera</taxon>
        <taxon>Glossata</taxon>
        <taxon>Ditrysia</taxon>
        <taxon>Papilionoidea</taxon>
        <taxon>Pieridae</taxon>
        <taxon>Pierinae</taxon>
        <taxon>Pieris</taxon>
    </lineage>
</organism>
<evidence type="ECO:0000313" key="2">
    <source>
        <dbReference type="Proteomes" id="UP001152562"/>
    </source>
</evidence>
<dbReference type="AlphaFoldDB" id="A0A9P0TDI6"/>
<comment type="caution">
    <text evidence="1">The sequence shown here is derived from an EMBL/GenBank/DDBJ whole genome shotgun (WGS) entry which is preliminary data.</text>
</comment>
<proteinExistence type="predicted"/>
<sequence>MWWHITRIRRVLIVGGYVRQRPHRCCWSQRTALTRGRSPLPALPPFPLPAPRRPSLLKPAAAKLGHELRRLTSKPTN</sequence>
<evidence type="ECO:0000313" key="1">
    <source>
        <dbReference type="EMBL" id="CAH4015816.1"/>
    </source>
</evidence>